<evidence type="ECO:0000313" key="5">
    <source>
        <dbReference type="Proteomes" id="UP001596150"/>
    </source>
</evidence>
<dbReference type="GO" id="GO:0032259">
    <property type="term" value="P:methylation"/>
    <property type="evidence" value="ECO:0007669"/>
    <property type="project" value="UniProtKB-KW"/>
</dbReference>
<dbReference type="EMBL" id="JBHSML010000003">
    <property type="protein sequence ID" value="MFC5515950.1"/>
    <property type="molecule type" value="Genomic_DNA"/>
</dbReference>
<dbReference type="SUPFAM" id="SSF53335">
    <property type="entry name" value="S-adenosyl-L-methionine-dependent methyltransferases"/>
    <property type="match status" value="1"/>
</dbReference>
<evidence type="ECO:0000256" key="3">
    <source>
        <dbReference type="SAM" id="Coils"/>
    </source>
</evidence>
<evidence type="ECO:0000256" key="1">
    <source>
        <dbReference type="ARBA" id="ARBA00022603"/>
    </source>
</evidence>
<proteinExistence type="predicted"/>
<reference evidence="5" key="1">
    <citation type="journal article" date="2019" name="Int. J. Syst. Evol. Microbiol.">
        <title>The Global Catalogue of Microorganisms (GCM) 10K type strain sequencing project: providing services to taxonomists for standard genome sequencing and annotation.</title>
        <authorList>
            <consortium name="The Broad Institute Genomics Platform"/>
            <consortium name="The Broad Institute Genome Sequencing Center for Infectious Disease"/>
            <person name="Wu L."/>
            <person name="Ma J."/>
        </authorList>
    </citation>
    <scope>NUCLEOTIDE SEQUENCE [LARGE SCALE GENOMIC DNA]</scope>
    <source>
        <strain evidence="5">KACC 12633</strain>
    </source>
</reference>
<evidence type="ECO:0000313" key="4">
    <source>
        <dbReference type="EMBL" id="MFC5515950.1"/>
    </source>
</evidence>
<keyword evidence="3" id="KW-0175">Coiled coil</keyword>
<evidence type="ECO:0000256" key="2">
    <source>
        <dbReference type="ARBA" id="ARBA00022679"/>
    </source>
</evidence>
<comment type="caution">
    <text evidence="4">The sequence shown here is derived from an EMBL/GenBank/DDBJ whole genome shotgun (WGS) entry which is preliminary data.</text>
</comment>
<dbReference type="Proteomes" id="UP001596150">
    <property type="component" value="Unassembled WGS sequence"/>
</dbReference>
<gene>
    <name evidence="4" type="ORF">ACFPP9_09235</name>
</gene>
<keyword evidence="2 4" id="KW-0808">Transferase</keyword>
<feature type="coiled-coil region" evidence="3">
    <location>
        <begin position="274"/>
        <end position="301"/>
    </location>
</feature>
<keyword evidence="1 4" id="KW-0489">Methyltransferase</keyword>
<protein>
    <submittedName>
        <fullName evidence="4">Class I SAM-dependent methyltransferase</fullName>
        <ecNumber evidence="4">2.1.1.-</ecNumber>
    </submittedName>
</protein>
<dbReference type="PANTHER" id="PTHR40048:SF1">
    <property type="entry name" value="RHAMNOSYL O-METHYLTRANSFERASE"/>
    <property type="match status" value="1"/>
</dbReference>
<sequence>MSQRPPVPSAILAVRKLVDADLDVFFTEPHLLDEPSAWFGHTPFARWIIRAVQPAVFVELGTHAGVSYSAFCMEIKASGLGTQGFAIDTWEGDDQAGRYPESVFENFKEFHAGNFSEFSTLLRSSFDEALPGFADGSIDLLHIDGLHTYEAVSHDFNSWHSKLSDRAVVLFHDIAERKNGFGVWKLWDELKDRYPHFDFAHEHGLGVLAVGGSAPRDVLDLCRLEAPLASKVRERFEQLGDRWRIQSENSRYQAVLKKEIDAGRSEITVDKLRSDQFDARLLAFKNEIASLEQRVADLQARLMS</sequence>
<name>A0ABW0PU98_9HYPH</name>
<dbReference type="Pfam" id="PF13578">
    <property type="entry name" value="Methyltransf_24"/>
    <property type="match status" value="1"/>
</dbReference>
<accession>A0ABW0PU98</accession>
<dbReference type="InterPro" id="IPR029063">
    <property type="entry name" value="SAM-dependent_MTases_sf"/>
</dbReference>
<organism evidence="4 5">
    <name type="scientific">Kaistia terrae</name>
    <dbReference type="NCBI Taxonomy" id="537017"/>
    <lineage>
        <taxon>Bacteria</taxon>
        <taxon>Pseudomonadati</taxon>
        <taxon>Pseudomonadota</taxon>
        <taxon>Alphaproteobacteria</taxon>
        <taxon>Hyphomicrobiales</taxon>
        <taxon>Kaistiaceae</taxon>
        <taxon>Kaistia</taxon>
    </lineage>
</organism>
<keyword evidence="5" id="KW-1185">Reference proteome</keyword>
<dbReference type="PANTHER" id="PTHR40048">
    <property type="entry name" value="RHAMNOSYL O-METHYLTRANSFERASE"/>
    <property type="match status" value="1"/>
</dbReference>
<dbReference type="EC" id="2.1.1.-" evidence="4"/>
<dbReference type="Gene3D" id="3.40.50.150">
    <property type="entry name" value="Vaccinia Virus protein VP39"/>
    <property type="match status" value="1"/>
</dbReference>
<dbReference type="GO" id="GO:0008168">
    <property type="term" value="F:methyltransferase activity"/>
    <property type="evidence" value="ECO:0007669"/>
    <property type="project" value="UniProtKB-KW"/>
</dbReference>
<dbReference type="RefSeq" id="WP_266341834.1">
    <property type="nucleotide sequence ID" value="NZ_JAPKNH010000001.1"/>
</dbReference>